<sequence length="128" mass="15038">MLIFILMIFSPYIYSKNKIEIISLTGLVITKNNDKDIIDICKKWNLSKEDINNIFDISREYDYSPYESFYQTPCDINGKVKINNEIWNFYINGGGMITFKKNNREKFLGCESKKCEAFFILPFDGMNP</sequence>
<dbReference type="EMBL" id="QTUB01000001">
    <property type="protein sequence ID" value="REF27436.1"/>
    <property type="molecule type" value="Genomic_DNA"/>
</dbReference>
<reference evidence="1 2" key="1">
    <citation type="submission" date="2018-08" db="EMBL/GenBank/DDBJ databases">
        <title>Genomic Encyclopedia of Archaeal and Bacterial Type Strains, Phase II (KMG-II): from individual species to whole genera.</title>
        <authorList>
            <person name="Goeker M."/>
        </authorList>
    </citation>
    <scope>NUCLEOTIDE SEQUENCE [LARGE SCALE GENOMIC DNA]</scope>
    <source>
        <strain evidence="1 2">DSM 17905</strain>
    </source>
</reference>
<dbReference type="RefSeq" id="WP_147299012.1">
    <property type="nucleotide sequence ID" value="NZ_QTUB01000001.1"/>
</dbReference>
<organism evidence="1 2">
    <name type="scientific">Xenorhabdus cabanillasii</name>
    <dbReference type="NCBI Taxonomy" id="351673"/>
    <lineage>
        <taxon>Bacteria</taxon>
        <taxon>Pseudomonadati</taxon>
        <taxon>Pseudomonadota</taxon>
        <taxon>Gammaproteobacteria</taxon>
        <taxon>Enterobacterales</taxon>
        <taxon>Morganellaceae</taxon>
        <taxon>Xenorhabdus</taxon>
    </lineage>
</organism>
<name>A0A3D9UDU2_9GAMM</name>
<dbReference type="Proteomes" id="UP000256294">
    <property type="component" value="Unassembled WGS sequence"/>
</dbReference>
<keyword evidence="2" id="KW-1185">Reference proteome</keyword>
<dbReference type="AlphaFoldDB" id="A0A3D9UDU2"/>
<accession>A0A3D9UDU2</accession>
<protein>
    <submittedName>
        <fullName evidence="1">Uncharacterized protein</fullName>
    </submittedName>
</protein>
<evidence type="ECO:0000313" key="2">
    <source>
        <dbReference type="Proteomes" id="UP000256294"/>
    </source>
</evidence>
<proteinExistence type="predicted"/>
<comment type="caution">
    <text evidence="1">The sequence shown here is derived from an EMBL/GenBank/DDBJ whole genome shotgun (WGS) entry which is preliminary data.</text>
</comment>
<evidence type="ECO:0000313" key="1">
    <source>
        <dbReference type="EMBL" id="REF27436.1"/>
    </source>
</evidence>
<gene>
    <name evidence="1" type="ORF">BDD26_2216</name>
</gene>